<dbReference type="PANTHER" id="PTHR43685">
    <property type="entry name" value="GLYCOSYLTRANSFERASE"/>
    <property type="match status" value="1"/>
</dbReference>
<organism evidence="4 5">
    <name type="scientific">Actinoplanes subglobosus</name>
    <dbReference type="NCBI Taxonomy" id="1547892"/>
    <lineage>
        <taxon>Bacteria</taxon>
        <taxon>Bacillati</taxon>
        <taxon>Actinomycetota</taxon>
        <taxon>Actinomycetes</taxon>
        <taxon>Micromonosporales</taxon>
        <taxon>Micromonosporaceae</taxon>
        <taxon>Actinoplanes</taxon>
    </lineage>
</organism>
<dbReference type="EMBL" id="JBHSBL010000019">
    <property type="protein sequence ID" value="MFC4069008.1"/>
    <property type="molecule type" value="Genomic_DNA"/>
</dbReference>
<evidence type="ECO:0000313" key="4">
    <source>
        <dbReference type="EMBL" id="MFC4069008.1"/>
    </source>
</evidence>
<evidence type="ECO:0000259" key="2">
    <source>
        <dbReference type="Pfam" id="PF00535"/>
    </source>
</evidence>
<dbReference type="InterPro" id="IPR027791">
    <property type="entry name" value="Galactosyl_T_C"/>
</dbReference>
<name>A0ABV8J1G8_9ACTN</name>
<evidence type="ECO:0000313" key="5">
    <source>
        <dbReference type="Proteomes" id="UP001595867"/>
    </source>
</evidence>
<dbReference type="Pfam" id="PF02709">
    <property type="entry name" value="Glyco_transf_7C"/>
    <property type="match status" value="1"/>
</dbReference>
<evidence type="ECO:0000259" key="3">
    <source>
        <dbReference type="Pfam" id="PF02709"/>
    </source>
</evidence>
<proteinExistence type="predicted"/>
<keyword evidence="1 4" id="KW-0808">Transferase</keyword>
<dbReference type="Proteomes" id="UP001595867">
    <property type="component" value="Unassembled WGS sequence"/>
</dbReference>
<dbReference type="GO" id="GO:0016757">
    <property type="term" value="F:glycosyltransferase activity"/>
    <property type="evidence" value="ECO:0007669"/>
    <property type="project" value="UniProtKB-KW"/>
</dbReference>
<keyword evidence="5" id="KW-1185">Reference proteome</keyword>
<dbReference type="EC" id="2.4.-.-" evidence="4"/>
<reference evidence="5" key="1">
    <citation type="journal article" date="2019" name="Int. J. Syst. Evol. Microbiol.">
        <title>The Global Catalogue of Microorganisms (GCM) 10K type strain sequencing project: providing services to taxonomists for standard genome sequencing and annotation.</title>
        <authorList>
            <consortium name="The Broad Institute Genomics Platform"/>
            <consortium name="The Broad Institute Genome Sequencing Center for Infectious Disease"/>
            <person name="Wu L."/>
            <person name="Ma J."/>
        </authorList>
    </citation>
    <scope>NUCLEOTIDE SEQUENCE [LARGE SCALE GENOMIC DNA]</scope>
    <source>
        <strain evidence="5">TBRC 5832</strain>
    </source>
</reference>
<feature type="domain" description="Galactosyltransferase C-terminal" evidence="3">
    <location>
        <begin position="186"/>
        <end position="229"/>
    </location>
</feature>
<dbReference type="SUPFAM" id="SSF53448">
    <property type="entry name" value="Nucleotide-diphospho-sugar transferases"/>
    <property type="match status" value="1"/>
</dbReference>
<gene>
    <name evidence="4" type="ORF">ACFO0C_29095</name>
</gene>
<evidence type="ECO:0000256" key="1">
    <source>
        <dbReference type="ARBA" id="ARBA00022679"/>
    </source>
</evidence>
<dbReference type="Gene3D" id="3.90.550.10">
    <property type="entry name" value="Spore Coat Polysaccharide Biosynthesis Protein SpsA, Chain A"/>
    <property type="match status" value="1"/>
</dbReference>
<accession>A0ABV8J1G8</accession>
<dbReference type="Pfam" id="PF00535">
    <property type="entry name" value="Glycos_transf_2"/>
    <property type="match status" value="1"/>
</dbReference>
<feature type="domain" description="Glycosyltransferase 2-like" evidence="2">
    <location>
        <begin position="8"/>
        <end position="114"/>
    </location>
</feature>
<protein>
    <submittedName>
        <fullName evidence="4">Glycosyltransferase</fullName>
        <ecNumber evidence="4">2.4.-.-</ecNumber>
    </submittedName>
</protein>
<dbReference type="InterPro" id="IPR050834">
    <property type="entry name" value="Glycosyltransf_2"/>
</dbReference>
<keyword evidence="4" id="KW-0328">Glycosyltransferase</keyword>
<dbReference type="InterPro" id="IPR029044">
    <property type="entry name" value="Nucleotide-diphossugar_trans"/>
</dbReference>
<dbReference type="InterPro" id="IPR001173">
    <property type="entry name" value="Glyco_trans_2-like"/>
</dbReference>
<dbReference type="PANTHER" id="PTHR43685:SF3">
    <property type="entry name" value="SLR2126 PROTEIN"/>
    <property type="match status" value="1"/>
</dbReference>
<sequence>MTGAPELSVIVPTYNRAPLLTQTLLSLTRQRMAPHHFEVLVCDDGSSDDTAEVVESFSDQLDIRFFTSPHEGFRAGRMRNTGVAHARGEISVFVDSGIVLHSGCLDGHRAAHREADGPVAVCGYVYGFAPDPADAEEFLSTVDLTDADRAMYRLGASGRWPDVREFFYGHYGDDFGDLPAPWLVYWTVNASARTAQIRSVGGFDEAFQGWGGEDLDLGYRLYLDGARVMLSRAAAALDIPHPKNFEANMASAGENYRYMVRKYGTPVVRLLSESDPDVFFDLNDIIRERGLPACRDLLTTR</sequence>
<dbReference type="RefSeq" id="WP_378069886.1">
    <property type="nucleotide sequence ID" value="NZ_JBHSBL010000019.1"/>
</dbReference>
<comment type="caution">
    <text evidence="4">The sequence shown here is derived from an EMBL/GenBank/DDBJ whole genome shotgun (WGS) entry which is preliminary data.</text>
</comment>